<protein>
    <submittedName>
        <fullName evidence="1">Uncharacterized protein</fullName>
    </submittedName>
</protein>
<proteinExistence type="predicted"/>
<gene>
    <name evidence="1" type="ORF">EZS28_029111</name>
</gene>
<sequence length="116" mass="13224">MSSEEKRNETVNYLKQCTQSMEQTSALYKLSMQLKVLLDGLNRCDAKLDAKIAGGLPCGTNKKNPECFDQAFYLRLAGELPKIKTKKNPDSFDEARSDKAFEMRISLNERIQDEIQ</sequence>
<reference evidence="1 2" key="1">
    <citation type="submission" date="2019-03" db="EMBL/GenBank/DDBJ databases">
        <title>Single cell metagenomics reveals metabolic interactions within the superorganism composed of flagellate Streblomastix strix and complex community of Bacteroidetes bacteria on its surface.</title>
        <authorList>
            <person name="Treitli S.C."/>
            <person name="Kolisko M."/>
            <person name="Husnik F."/>
            <person name="Keeling P."/>
            <person name="Hampl V."/>
        </authorList>
    </citation>
    <scope>NUCLEOTIDE SEQUENCE [LARGE SCALE GENOMIC DNA]</scope>
    <source>
        <strain evidence="1">ST1C</strain>
    </source>
</reference>
<organism evidence="1 2">
    <name type="scientific">Streblomastix strix</name>
    <dbReference type="NCBI Taxonomy" id="222440"/>
    <lineage>
        <taxon>Eukaryota</taxon>
        <taxon>Metamonada</taxon>
        <taxon>Preaxostyla</taxon>
        <taxon>Oxymonadida</taxon>
        <taxon>Streblomastigidae</taxon>
        <taxon>Streblomastix</taxon>
    </lineage>
</organism>
<dbReference type="AlphaFoldDB" id="A0A5J4UYS4"/>
<evidence type="ECO:0000313" key="2">
    <source>
        <dbReference type="Proteomes" id="UP000324800"/>
    </source>
</evidence>
<accession>A0A5J4UYS4</accession>
<comment type="caution">
    <text evidence="1">The sequence shown here is derived from an EMBL/GenBank/DDBJ whole genome shotgun (WGS) entry which is preliminary data.</text>
</comment>
<name>A0A5J4UYS4_9EUKA</name>
<dbReference type="Proteomes" id="UP000324800">
    <property type="component" value="Unassembled WGS sequence"/>
</dbReference>
<dbReference type="EMBL" id="SNRW01011288">
    <property type="protein sequence ID" value="KAA6375364.1"/>
    <property type="molecule type" value="Genomic_DNA"/>
</dbReference>
<evidence type="ECO:0000313" key="1">
    <source>
        <dbReference type="EMBL" id="KAA6375364.1"/>
    </source>
</evidence>